<evidence type="ECO:0000256" key="6">
    <source>
        <dbReference type="ARBA" id="ARBA00023136"/>
    </source>
</evidence>
<evidence type="ECO:0000313" key="9">
    <source>
        <dbReference type="EMBL" id="CEF76198.1"/>
    </source>
</evidence>
<evidence type="ECO:0000256" key="7">
    <source>
        <dbReference type="SAM" id="MobiDB-lite"/>
    </source>
</evidence>
<dbReference type="GO" id="GO:0071916">
    <property type="term" value="F:dipeptide transmembrane transporter activity"/>
    <property type="evidence" value="ECO:0007669"/>
    <property type="project" value="UniProtKB-ARBA"/>
</dbReference>
<reference evidence="10 11" key="2">
    <citation type="journal article" date="2010" name="Nature">
        <title>Comparative genomics reveals mobile pathogenicity chromosomes in Fusarium.</title>
        <authorList>
            <person name="Ma L.J."/>
            <person name="van der Does H.C."/>
            <person name="Borkovich K.A."/>
            <person name="Coleman J.J."/>
            <person name="Daboussi M.J."/>
            <person name="Di Pietro A."/>
            <person name="Dufresne M."/>
            <person name="Freitag M."/>
            <person name="Grabherr M."/>
            <person name="Henrissat B."/>
            <person name="Houterman P.M."/>
            <person name="Kang S."/>
            <person name="Shim W.B."/>
            <person name="Woloshuk C."/>
            <person name="Xie X."/>
            <person name="Xu J.R."/>
            <person name="Antoniw J."/>
            <person name="Baker S.E."/>
            <person name="Bluhm B.H."/>
            <person name="Breakspear A."/>
            <person name="Brown D.W."/>
            <person name="Butchko R.A."/>
            <person name="Chapman S."/>
            <person name="Coulson R."/>
            <person name="Coutinho P.M."/>
            <person name="Danchin E.G."/>
            <person name="Diener A."/>
            <person name="Gale L.R."/>
            <person name="Gardiner D.M."/>
            <person name="Goff S."/>
            <person name="Hammond-Kosack K.E."/>
            <person name="Hilburn K."/>
            <person name="Hua-Van A."/>
            <person name="Jonkers W."/>
            <person name="Kazan K."/>
            <person name="Kodira C.D."/>
            <person name="Koehrsen M."/>
            <person name="Kumar L."/>
            <person name="Lee Y.H."/>
            <person name="Li L."/>
            <person name="Manners J.M."/>
            <person name="Miranda-Saavedra D."/>
            <person name="Mukherjee M."/>
            <person name="Park G."/>
            <person name="Park J."/>
            <person name="Park S.Y."/>
            <person name="Proctor R.H."/>
            <person name="Regev A."/>
            <person name="Ruiz-Roldan M.C."/>
            <person name="Sain D."/>
            <person name="Sakthikumar S."/>
            <person name="Sykes S."/>
            <person name="Schwartz D.C."/>
            <person name="Turgeon B.G."/>
            <person name="Wapinski I."/>
            <person name="Yoder O."/>
            <person name="Young S."/>
            <person name="Zeng Q."/>
            <person name="Zhou S."/>
            <person name="Galagan J."/>
            <person name="Cuomo C.A."/>
            <person name="Kistler H.C."/>
            <person name="Rep M."/>
        </authorList>
    </citation>
    <scope>GENOME REANNOTATION</scope>
    <source>
        <strain evidence="11">ATCC MYA-4620 / CBS 123657 / FGSC 9075 / NRRL 31084 / PH-1</strain>
        <strain evidence="10">PH-1 / ATCC MYA-4620 / FGSC 9075 / NRRL 31084</strain>
    </source>
</reference>
<dbReference type="eggNOG" id="KOG1237">
    <property type="taxonomic scope" value="Eukaryota"/>
</dbReference>
<keyword evidence="3" id="KW-0813">Transport</keyword>
<evidence type="ECO:0000256" key="8">
    <source>
        <dbReference type="SAM" id="Phobius"/>
    </source>
</evidence>
<feature type="transmembrane region" description="Helical" evidence="8">
    <location>
        <begin position="229"/>
        <end position="248"/>
    </location>
</feature>
<dbReference type="SUPFAM" id="SSF103473">
    <property type="entry name" value="MFS general substrate transporter"/>
    <property type="match status" value="1"/>
</dbReference>
<feature type="transmembrane region" description="Helical" evidence="8">
    <location>
        <begin position="417"/>
        <end position="440"/>
    </location>
</feature>
<reference evidence="9 11" key="3">
    <citation type="journal article" date="2015" name="BMC Genomics">
        <title>The completed genome sequence of the pathogenic ascomycete fungus Fusarium graminearum.</title>
        <authorList>
            <person name="King R."/>
            <person name="Urban M."/>
            <person name="Hammond-Kosack M.C."/>
            <person name="Hassani-Pak K."/>
            <person name="Hammond-Kosack K.E."/>
        </authorList>
    </citation>
    <scope>NUCLEOTIDE SEQUENCE [LARGE SCALE GENOMIC DNA]</scope>
    <source>
        <strain evidence="11">ATCC MYA-4620 / CBS 123657 / FGSC 9075 / NRRL 31084 / PH-1</strain>
        <strain evidence="9">PH-1</strain>
    </source>
</reference>
<organism evidence="9 11">
    <name type="scientific">Gibberella zeae (strain ATCC MYA-4620 / CBS 123657 / FGSC 9075 / NRRL 31084 / PH-1)</name>
    <name type="common">Wheat head blight fungus</name>
    <name type="synonym">Fusarium graminearum</name>
    <dbReference type="NCBI Taxonomy" id="229533"/>
    <lineage>
        <taxon>Eukaryota</taxon>
        <taxon>Fungi</taxon>
        <taxon>Dikarya</taxon>
        <taxon>Ascomycota</taxon>
        <taxon>Pezizomycotina</taxon>
        <taxon>Sordariomycetes</taxon>
        <taxon>Hypocreomycetidae</taxon>
        <taxon>Hypocreales</taxon>
        <taxon>Nectriaceae</taxon>
        <taxon>Fusarium</taxon>
    </lineage>
</organism>
<evidence type="ECO:0000256" key="3">
    <source>
        <dbReference type="ARBA" id="ARBA00022448"/>
    </source>
</evidence>
<dbReference type="InParanoid" id="A0A098DBA2"/>
<evidence type="ECO:0000256" key="1">
    <source>
        <dbReference type="ARBA" id="ARBA00004141"/>
    </source>
</evidence>
<dbReference type="VEuPathDB" id="FungiDB:FGRAMPH1_01G08791"/>
<reference evidence="10" key="4">
    <citation type="submission" date="2017-01" db="UniProtKB">
        <authorList>
            <consortium name="EnsemblFungi"/>
        </authorList>
    </citation>
    <scope>IDENTIFICATION</scope>
    <source>
        <strain evidence="10">PH-1 / ATCC MYA-4620 / FGSC 9075 / NRRL 31084</strain>
    </source>
</reference>
<dbReference type="Pfam" id="PF00854">
    <property type="entry name" value="PTR2"/>
    <property type="match status" value="1"/>
</dbReference>
<keyword evidence="11" id="KW-1185">Reference proteome</keyword>
<sequence>MATSVEVQDKSLALDPEANALSVSDSGSDRPTPTTEEREKLRKIAGSIPWVSYLLCIVELAERASFYGCKTVFNNFLQFPLPKGGNGAGAVAKDDPNGHAGALNRGLQFASAMVLLFNFLAYVIPIFGAWLGDTKTGRFKAIMYGVIIGGVAHVIMVGGAAPAVLKAGNGLAPFMVSFFLLAIGAGLFKPNVVPLIIDQYTDQTEYVKTLKSGERVIVDPETTIQRIMLIFYMCINVGAFFMIATTYIEKYVGFWLAFLLPGIVYILLPVLLMSQYKTLKRTPPQGSDLNTFFKIVGAAIKENKGRLWAKNFFESVKPSVLAAKGKTVSWDSRAVEHARRTLSACLIFLYQPLFYLNNGGVGNVLSNQGASMTMNGAPNDLIHNFNPLTLMIFAPIMSYVLYPLLNKHHIKFGPISRMTVGYISAILGSLVGAIIQWRVYKTSPCGYHGSTCDGVSPVSIWWQLPTVMLGAIGELFTAVTAYEMAYARAPEGMKSTVVAINLAMQALSSALAQILIPSIADPNLIWAWAAPCIALFIQTIIFWVRHRHVNDEKYLIRETFEEDNPACTEKIIVFETAFLHGSAAPFTGETQDTKKHWLRYNTYDGSPSFGTDFDGGKFKLNHWLVAYRNWKTLPEKPITCVNCYDQAAIVEVALSLGMDYNQVAWEYHQVFGFISSKAVLVGWGECNNPYFCNDLSRQIVHHDNDPSRQGFRNHAYLSWGPDFHPEKETDFHGQNRNPEKWNGAPVFIIDACAGPHVGDETRDQYNNTLDSNRDDPKKYPVDIFKQLVAKNKRYSKWTSGVTGLLTRGNDWSLGEVQNEIYPGSPIEWSALDLPAASQQLTMVFGGKISQVQANFTKIISKVKFDKPYAPDDLFSAPIPNEKDQFGNIITEEKVYEKSDISVSYFSLMIHFTPSYEKAIELIKYRTTQYSISDTHPTLMEQKSTSNIIMIGGKYLKLFVFANLVVELSCLDGTAYLQSIADQVAEYFEASEGDLVAPAQWESCLN</sequence>
<keyword evidence="5 8" id="KW-1133">Transmembrane helix</keyword>
<feature type="transmembrane region" description="Helical" evidence="8">
    <location>
        <begin position="142"/>
        <end position="165"/>
    </location>
</feature>
<dbReference type="EMBL" id="HG970333">
    <property type="protein sequence ID" value="CEF76198.1"/>
    <property type="molecule type" value="Genomic_DNA"/>
</dbReference>
<evidence type="ECO:0000256" key="2">
    <source>
        <dbReference type="ARBA" id="ARBA00005982"/>
    </source>
</evidence>
<protein>
    <submittedName>
        <fullName evidence="9">Chromosome 2, complete genome</fullName>
    </submittedName>
</protein>
<accession>A0A0E0RY73</accession>
<feature type="transmembrane region" description="Helical" evidence="8">
    <location>
        <begin position="497"/>
        <end position="519"/>
    </location>
</feature>
<evidence type="ECO:0000256" key="4">
    <source>
        <dbReference type="ARBA" id="ARBA00022692"/>
    </source>
</evidence>
<evidence type="ECO:0000256" key="5">
    <source>
        <dbReference type="ARBA" id="ARBA00022989"/>
    </source>
</evidence>
<feature type="transmembrane region" description="Helical" evidence="8">
    <location>
        <begin position="254"/>
        <end position="272"/>
    </location>
</feature>
<dbReference type="EnsemblFungi" id="CEF76198">
    <property type="protein sequence ID" value="CEF76198"/>
    <property type="gene ID" value="FGRRES_13470_1_M"/>
</dbReference>
<keyword evidence="6 8" id="KW-0472">Membrane</keyword>
<feature type="transmembrane region" description="Helical" evidence="8">
    <location>
        <begin position="109"/>
        <end position="130"/>
    </location>
</feature>
<comment type="similarity">
    <text evidence="2">Belongs to the major facilitator superfamily. Proton-dependent oligopeptide transporter (POT/PTR) (TC 2.A.17) family.</text>
</comment>
<gene>
    <name evidence="10" type="primary">FG07971.1</name>
    <name evidence="9" type="ORF">FGRAMPH1_01T08791</name>
</gene>
<comment type="subcellular location">
    <subcellularLocation>
        <location evidence="1">Membrane</location>
        <topology evidence="1">Multi-pass membrane protein</topology>
    </subcellularLocation>
</comment>
<feature type="compositionally biased region" description="Polar residues" evidence="7">
    <location>
        <begin position="21"/>
        <end position="34"/>
    </location>
</feature>
<dbReference type="AlphaFoldDB" id="A0A098DBA2"/>
<evidence type="ECO:0000313" key="11">
    <source>
        <dbReference type="Proteomes" id="UP000070720"/>
    </source>
</evidence>
<evidence type="ECO:0000313" key="10">
    <source>
        <dbReference type="EnsemblFungi" id="CEF76198"/>
    </source>
</evidence>
<feature type="transmembrane region" description="Helical" evidence="8">
    <location>
        <begin position="460"/>
        <end position="485"/>
    </location>
</feature>
<reference evidence="10 11" key="1">
    <citation type="journal article" date="2007" name="Science">
        <title>The Fusarium graminearum genome reveals a link between localized polymorphism and pathogen specialization.</title>
        <authorList>
            <person name="Cuomo C.A."/>
            <person name="Gueldener U."/>
            <person name="Xu J.-R."/>
            <person name="Trail F."/>
            <person name="Turgeon B.G."/>
            <person name="Di Pietro A."/>
            <person name="Walton J.D."/>
            <person name="Ma L.-J."/>
            <person name="Baker S.E."/>
            <person name="Rep M."/>
            <person name="Adam G."/>
            <person name="Antoniw J."/>
            <person name="Baldwin T."/>
            <person name="Calvo S.E."/>
            <person name="Chang Y.-L."/>
            <person name="DeCaprio D."/>
            <person name="Gale L.R."/>
            <person name="Gnerre S."/>
            <person name="Goswami R.S."/>
            <person name="Hammond-Kosack K."/>
            <person name="Harris L.J."/>
            <person name="Hilburn K."/>
            <person name="Kennell J.C."/>
            <person name="Kroken S."/>
            <person name="Magnuson J.K."/>
            <person name="Mannhaupt G."/>
            <person name="Mauceli E.W."/>
            <person name="Mewes H.-W."/>
            <person name="Mitterbauer R."/>
            <person name="Muehlbauer G."/>
            <person name="Muensterkoetter M."/>
            <person name="Nelson D."/>
            <person name="O'Donnell K."/>
            <person name="Ouellet T."/>
            <person name="Qi W."/>
            <person name="Quesneville H."/>
            <person name="Roncero M.I.G."/>
            <person name="Seong K.-Y."/>
            <person name="Tetko I.V."/>
            <person name="Urban M."/>
            <person name="Waalwijk C."/>
            <person name="Ward T.J."/>
            <person name="Yao J."/>
            <person name="Birren B.W."/>
            <person name="Kistler H.C."/>
        </authorList>
    </citation>
    <scope>NUCLEOTIDE SEQUENCE [LARGE SCALE GENOMIC DNA]</scope>
    <source>
        <strain evidence="11">ATCC MYA-4620 / CBS 123657 / FGSC 9075 / NRRL 31084 / PH-1</strain>
        <strain evidence="10">PH-1 / ATCC MYA-4620 / FGSC 9075 / NRRL 31084</strain>
    </source>
</reference>
<dbReference type="InterPro" id="IPR000109">
    <property type="entry name" value="POT_fam"/>
</dbReference>
<accession>A0A098DBA2</accession>
<dbReference type="FunFam" id="1.20.1250.20:FF:000085">
    <property type="entry name" value="MFS peptide transporter Ptr2"/>
    <property type="match status" value="1"/>
</dbReference>
<dbReference type="InterPro" id="IPR036259">
    <property type="entry name" value="MFS_trans_sf"/>
</dbReference>
<feature type="region of interest" description="Disordered" evidence="7">
    <location>
        <begin position="1"/>
        <end position="38"/>
    </location>
</feature>
<feature type="transmembrane region" description="Helical" evidence="8">
    <location>
        <begin position="525"/>
        <end position="544"/>
    </location>
</feature>
<feature type="transmembrane region" description="Helical" evidence="8">
    <location>
        <begin position="385"/>
        <end position="405"/>
    </location>
</feature>
<dbReference type="Gene3D" id="1.20.1250.20">
    <property type="entry name" value="MFS general substrate transporter like domains"/>
    <property type="match status" value="1"/>
</dbReference>
<name>A0A098DBA2_GIBZE</name>
<feature type="transmembrane region" description="Helical" evidence="8">
    <location>
        <begin position="342"/>
        <end position="365"/>
    </location>
</feature>
<keyword evidence="4 8" id="KW-0812">Transmembrane</keyword>
<dbReference type="PANTHER" id="PTHR11654">
    <property type="entry name" value="OLIGOPEPTIDE TRANSPORTER-RELATED"/>
    <property type="match status" value="1"/>
</dbReference>
<feature type="transmembrane region" description="Helical" evidence="8">
    <location>
        <begin position="171"/>
        <end position="188"/>
    </location>
</feature>
<proteinExistence type="inferred from homology"/>
<dbReference type="GO" id="GO:0005886">
    <property type="term" value="C:plasma membrane"/>
    <property type="evidence" value="ECO:0007669"/>
    <property type="project" value="UniProtKB-ARBA"/>
</dbReference>
<dbReference type="Proteomes" id="UP000070720">
    <property type="component" value="Chromosome 2"/>
</dbReference>